<dbReference type="Proteomes" id="UP000184997">
    <property type="component" value="Unassembled WGS sequence"/>
</dbReference>
<sequence>MRFYRILLKPKQALAYTTQSDVISSPPNGKDS</sequence>
<proteinExistence type="predicted"/>
<reference evidence="2" key="1">
    <citation type="submission" date="2016-07" db="EMBL/GenBank/DDBJ databases">
        <authorList>
            <person name="Florea S."/>
            <person name="Webb J.S."/>
            <person name="Jaromczyk J."/>
            <person name="Schardl C.L."/>
        </authorList>
    </citation>
    <scope>NUCLEOTIDE SEQUENCE [LARGE SCALE GENOMIC DNA]</scope>
</reference>
<dbReference type="AlphaFoldDB" id="A0A1M4JIN2"/>
<dbReference type="EMBL" id="FLUK01000165">
    <property type="protein sequence ID" value="SBV88173.1"/>
    <property type="molecule type" value="Genomic_DNA"/>
</dbReference>
<evidence type="ECO:0000313" key="1">
    <source>
        <dbReference type="EMBL" id="SBV88173.1"/>
    </source>
</evidence>
<name>A0A1M4JIN2_9XANT</name>
<gene>
    <name evidence="1" type="ORF">XTGNCPPB3709_2110</name>
</gene>
<protein>
    <submittedName>
        <fullName evidence="1">Uncharacterized protein</fullName>
    </submittedName>
</protein>
<accession>A0A1M4JIN2</accession>
<organism evidence="1 2">
    <name type="scientific">Xanthomonas graminis pv. graminis</name>
    <dbReference type="NCBI Taxonomy" id="134874"/>
    <lineage>
        <taxon>Bacteria</taxon>
        <taxon>Pseudomonadati</taxon>
        <taxon>Pseudomonadota</taxon>
        <taxon>Gammaproteobacteria</taxon>
        <taxon>Lysobacterales</taxon>
        <taxon>Lysobacteraceae</taxon>
        <taxon>Xanthomonas</taxon>
        <taxon>Xanthomonas translucens group</taxon>
        <taxon>Xanthomonas graminis</taxon>
    </lineage>
</organism>
<evidence type="ECO:0000313" key="2">
    <source>
        <dbReference type="Proteomes" id="UP000184997"/>
    </source>
</evidence>